<dbReference type="InterPro" id="IPR027417">
    <property type="entry name" value="P-loop_NTPase"/>
</dbReference>
<dbReference type="PANTHER" id="PTHR10763:SF26">
    <property type="entry name" value="CELL DIVISION CONTROL PROTEIN 6 HOMOLOG"/>
    <property type="match status" value="1"/>
</dbReference>
<dbReference type="AlphaFoldDB" id="A0ABD5M973"/>
<evidence type="ECO:0000313" key="5">
    <source>
        <dbReference type="EMBL" id="MFA1609852.1"/>
    </source>
</evidence>
<protein>
    <submittedName>
        <fullName evidence="5">Cdc6/Cdc18 family protein</fullName>
    </submittedName>
</protein>
<dbReference type="InterPro" id="IPR055237">
    <property type="entry name" value="Cdc6_lid"/>
</dbReference>
<dbReference type="Proteomes" id="UP001570511">
    <property type="component" value="Unassembled WGS sequence"/>
</dbReference>
<evidence type="ECO:0000256" key="2">
    <source>
        <dbReference type="ARBA" id="ARBA00022741"/>
    </source>
</evidence>
<dbReference type="RefSeq" id="WP_372386935.1">
    <property type="nucleotide sequence ID" value="NZ_JBGNYA010000001.1"/>
</dbReference>
<evidence type="ECO:0000259" key="4">
    <source>
        <dbReference type="SMART" id="SM00382"/>
    </source>
</evidence>
<keyword evidence="3" id="KW-0067">ATP-binding</keyword>
<gene>
    <name evidence="5" type="ORF">OS889_02380</name>
</gene>
<feature type="domain" description="AAA+ ATPase" evidence="4">
    <location>
        <begin position="39"/>
        <end position="179"/>
    </location>
</feature>
<dbReference type="Pfam" id="PF22703">
    <property type="entry name" value="Cdc6_lid"/>
    <property type="match status" value="1"/>
</dbReference>
<dbReference type="SMART" id="SM00382">
    <property type="entry name" value="AAA"/>
    <property type="match status" value="1"/>
</dbReference>
<keyword evidence="2" id="KW-0547">Nucleotide-binding</keyword>
<dbReference type="InterPro" id="IPR041664">
    <property type="entry name" value="AAA_16"/>
</dbReference>
<proteinExistence type="predicted"/>
<name>A0ABD5M973_9EURY</name>
<sequence length="348" mass="38479">MIVRPRVFDDAWPPDKLQHRDGAVEALSRAFDPATAGREAQSAVVHGPRGVGKTALARHVIRRLERHAGVSVVLVGALGATTESILRRVIAAAPGHANPSRSATVQDLRWKLRKQVDRPIVLVLDEAEGLSSTDALDHLLAVDRLSIVGIVRRENRWLGRLSGGVRRRIDVSVGLDRYRVDELVAILRARADRGLAGDPVTDRQLAYVADAVAGIARHGIQSLRAAAALADEREHREIRDADIDDAFARARARIRNLNLRSLPVHHRLVYAVIREAGEITESELDARYADVADAVYRGTGLDPIDTRGRRMALRRLEAYDLIDRDDRTYRVSDESISTGLPLPAKDRE</sequence>
<dbReference type="Gene3D" id="3.40.50.300">
    <property type="entry name" value="P-loop containing nucleotide triphosphate hydrolases"/>
    <property type="match status" value="1"/>
</dbReference>
<dbReference type="GO" id="GO:0006260">
    <property type="term" value="P:DNA replication"/>
    <property type="evidence" value="ECO:0007669"/>
    <property type="project" value="UniProtKB-KW"/>
</dbReference>
<dbReference type="InterPro" id="IPR050311">
    <property type="entry name" value="ORC1/CDC6"/>
</dbReference>
<keyword evidence="1" id="KW-0235">DNA replication</keyword>
<accession>A0ABD5M973</accession>
<dbReference type="Pfam" id="PF13191">
    <property type="entry name" value="AAA_16"/>
    <property type="match status" value="1"/>
</dbReference>
<comment type="caution">
    <text evidence="5">The sequence shown here is derived from an EMBL/GenBank/DDBJ whole genome shotgun (WGS) entry which is preliminary data.</text>
</comment>
<evidence type="ECO:0000313" key="6">
    <source>
        <dbReference type="Proteomes" id="UP001570511"/>
    </source>
</evidence>
<dbReference type="Gene3D" id="1.10.8.60">
    <property type="match status" value="1"/>
</dbReference>
<evidence type="ECO:0000256" key="1">
    <source>
        <dbReference type="ARBA" id="ARBA00022705"/>
    </source>
</evidence>
<dbReference type="GO" id="GO:0005524">
    <property type="term" value="F:ATP binding"/>
    <property type="evidence" value="ECO:0007669"/>
    <property type="project" value="UniProtKB-KW"/>
</dbReference>
<evidence type="ECO:0000256" key="3">
    <source>
        <dbReference type="ARBA" id="ARBA00022840"/>
    </source>
</evidence>
<dbReference type="InterPro" id="IPR003593">
    <property type="entry name" value="AAA+_ATPase"/>
</dbReference>
<organism evidence="5 6">
    <name type="scientific">Halobellus rubicundus</name>
    <dbReference type="NCBI Taxonomy" id="2996466"/>
    <lineage>
        <taxon>Archaea</taxon>
        <taxon>Methanobacteriati</taxon>
        <taxon>Methanobacteriota</taxon>
        <taxon>Stenosarchaea group</taxon>
        <taxon>Halobacteria</taxon>
        <taxon>Halobacteriales</taxon>
        <taxon>Haloferacaceae</taxon>
        <taxon>Halobellus</taxon>
    </lineage>
</organism>
<dbReference type="EMBL" id="JBGNYA010000001">
    <property type="protein sequence ID" value="MFA1609852.1"/>
    <property type="molecule type" value="Genomic_DNA"/>
</dbReference>
<reference evidence="5 6" key="1">
    <citation type="submission" date="2024-08" db="EMBL/GenBank/DDBJ databases">
        <title>Halobellus sp. MBLA0158 whole genome sequence.</title>
        <authorList>
            <person name="Hwang C.Y."/>
            <person name="Cho E.-S."/>
            <person name="Seo M.-J."/>
        </authorList>
    </citation>
    <scope>NUCLEOTIDE SEQUENCE [LARGE SCALE GENOMIC DNA]</scope>
    <source>
        <strain evidence="5 6">MBLA0158</strain>
    </source>
</reference>
<keyword evidence="6" id="KW-1185">Reference proteome</keyword>
<dbReference type="PANTHER" id="PTHR10763">
    <property type="entry name" value="CELL DIVISION CONTROL PROTEIN 6-RELATED"/>
    <property type="match status" value="1"/>
</dbReference>
<dbReference type="SUPFAM" id="SSF52540">
    <property type="entry name" value="P-loop containing nucleoside triphosphate hydrolases"/>
    <property type="match status" value="1"/>
</dbReference>